<reference evidence="2 3" key="1">
    <citation type="journal article" date="2019" name="Emerg. Microbes Infect.">
        <title>Comprehensive subspecies identification of 175 nontuberculous mycobacteria species based on 7547 genomic profiles.</title>
        <authorList>
            <person name="Matsumoto Y."/>
            <person name="Kinjo T."/>
            <person name="Motooka D."/>
            <person name="Nabeya D."/>
            <person name="Jung N."/>
            <person name="Uechi K."/>
            <person name="Horii T."/>
            <person name="Iida T."/>
            <person name="Fujita J."/>
            <person name="Nakamura S."/>
        </authorList>
    </citation>
    <scope>NUCLEOTIDE SEQUENCE [LARGE SCALE GENOMIC DNA]</scope>
    <source>
        <strain evidence="2 3">JCM 30725</strain>
    </source>
</reference>
<proteinExistence type="predicted"/>
<dbReference type="AlphaFoldDB" id="A0A7I9YLX3"/>
<feature type="compositionally biased region" description="Basic and acidic residues" evidence="1">
    <location>
        <begin position="22"/>
        <end position="38"/>
    </location>
</feature>
<dbReference type="Proteomes" id="UP000465360">
    <property type="component" value="Unassembled WGS sequence"/>
</dbReference>
<feature type="region of interest" description="Disordered" evidence="1">
    <location>
        <begin position="15"/>
        <end position="50"/>
    </location>
</feature>
<organism evidence="2 3">
    <name type="scientific">Mycobacterium bourgelatii</name>
    <dbReference type="NCBI Taxonomy" id="1273442"/>
    <lineage>
        <taxon>Bacteria</taxon>
        <taxon>Bacillati</taxon>
        <taxon>Actinomycetota</taxon>
        <taxon>Actinomycetes</taxon>
        <taxon>Mycobacteriales</taxon>
        <taxon>Mycobacteriaceae</taxon>
        <taxon>Mycobacterium</taxon>
    </lineage>
</organism>
<evidence type="ECO:0000313" key="2">
    <source>
        <dbReference type="EMBL" id="GFG89639.1"/>
    </source>
</evidence>
<keyword evidence="3" id="KW-1185">Reference proteome</keyword>
<evidence type="ECO:0000313" key="3">
    <source>
        <dbReference type="Proteomes" id="UP000465360"/>
    </source>
</evidence>
<evidence type="ECO:0000256" key="1">
    <source>
        <dbReference type="SAM" id="MobiDB-lite"/>
    </source>
</evidence>
<sequence length="78" mass="9167">MRGHQRWVAYFRCVPTPSGQHPEADRDPIDAPRGDADHRHHREHSKRQQYSIVGKRIADNIQSRTSWYDGSAKAFRDR</sequence>
<protein>
    <submittedName>
        <fullName evidence="2">Uncharacterized protein</fullName>
    </submittedName>
</protein>
<gene>
    <name evidence="2" type="ORF">MBOU_16810</name>
</gene>
<dbReference type="EMBL" id="BLKZ01000001">
    <property type="protein sequence ID" value="GFG89639.1"/>
    <property type="molecule type" value="Genomic_DNA"/>
</dbReference>
<name>A0A7I9YLX3_MYCBU</name>
<comment type="caution">
    <text evidence="2">The sequence shown here is derived from an EMBL/GenBank/DDBJ whole genome shotgun (WGS) entry which is preliminary data.</text>
</comment>
<accession>A0A7I9YLX3</accession>